<keyword evidence="1" id="KW-0472">Membrane</keyword>
<protein>
    <submittedName>
        <fullName evidence="2">Uncharacterized protein</fullName>
    </submittedName>
</protein>
<keyword evidence="1" id="KW-0812">Transmembrane</keyword>
<evidence type="ECO:0000313" key="3">
    <source>
        <dbReference type="Proteomes" id="UP000033882"/>
    </source>
</evidence>
<feature type="transmembrane region" description="Helical" evidence="1">
    <location>
        <begin position="12"/>
        <end position="30"/>
    </location>
</feature>
<gene>
    <name evidence="2" type="ORF">UY19_C0011G0004</name>
</gene>
<evidence type="ECO:0000256" key="1">
    <source>
        <dbReference type="SAM" id="Phobius"/>
    </source>
</evidence>
<name>A0A0G1U6D0_9BACT</name>
<dbReference type="Proteomes" id="UP000033882">
    <property type="component" value="Unassembled WGS sequence"/>
</dbReference>
<comment type="caution">
    <text evidence="2">The sequence shown here is derived from an EMBL/GenBank/DDBJ whole genome shotgun (WGS) entry which is preliminary data.</text>
</comment>
<reference evidence="2 3" key="1">
    <citation type="journal article" date="2015" name="Nature">
        <title>rRNA introns, odd ribosomes, and small enigmatic genomes across a large radiation of phyla.</title>
        <authorList>
            <person name="Brown C.T."/>
            <person name="Hug L.A."/>
            <person name="Thomas B.C."/>
            <person name="Sharon I."/>
            <person name="Castelle C.J."/>
            <person name="Singh A."/>
            <person name="Wilkins M.J."/>
            <person name="Williams K.H."/>
            <person name="Banfield J.F."/>
        </authorList>
    </citation>
    <scope>NUCLEOTIDE SEQUENCE [LARGE SCALE GENOMIC DNA]</scope>
</reference>
<proteinExistence type="predicted"/>
<organism evidence="2 3">
    <name type="scientific">Candidatus Wolfebacteria bacterium GW2011_GWA2_47_9b</name>
    <dbReference type="NCBI Taxonomy" id="1619005"/>
    <lineage>
        <taxon>Bacteria</taxon>
        <taxon>Candidatus Wolfeibacteriota</taxon>
    </lineage>
</organism>
<accession>A0A0G1U6D0</accession>
<evidence type="ECO:0000313" key="2">
    <source>
        <dbReference type="EMBL" id="KKU89599.1"/>
    </source>
</evidence>
<sequence>MLKRLLEQKALMIGVGVFATAMLTAVFLYLQKYNVATMNGQPRIVYRVQNFDAQGESVRDDYRSVSIDGTDDILIHSTTEQWETLTVFNHSDIGIGTSTASRFFDKKGKDISDTYKDLDIDITPYEMSPAYTADGGLIGIAGRTREGAHEVSVLNTKTGQIKKYPCAECKNYTEAYAVGFSGDTNRLYFNVVRDRANHPLDSDSDLKYLYVELESGNIVDMHLPYFSNEYYKLYPRYDLAFKIISARHDKAGSVDLISLTDMSQKRLADDLGVGTMAFNGKDVVYDVFVDRSVLAYYPPKQEIKGVNINSGERYHILPSNLVNTAKRGQKEVRDFLPNSATFIYTIEYDSGWEVRMHTIDTGEDRSVVNLSAGRFADKTSYIKQYIGVIF</sequence>
<dbReference type="AlphaFoldDB" id="A0A0G1U6D0"/>
<dbReference type="EMBL" id="LCPB01000011">
    <property type="protein sequence ID" value="KKU89599.1"/>
    <property type="molecule type" value="Genomic_DNA"/>
</dbReference>
<keyword evidence="1" id="KW-1133">Transmembrane helix</keyword>